<evidence type="ECO:0000256" key="1">
    <source>
        <dbReference type="ARBA" id="ARBA00001947"/>
    </source>
</evidence>
<dbReference type="PANTHER" id="PTHR43690">
    <property type="entry name" value="NARDILYSIN"/>
    <property type="match status" value="1"/>
</dbReference>
<organism evidence="14 15">
    <name type="scientific">Coemansia reversa (strain ATCC 12441 / NRRL 1564)</name>
    <dbReference type="NCBI Taxonomy" id="763665"/>
    <lineage>
        <taxon>Eukaryota</taxon>
        <taxon>Fungi</taxon>
        <taxon>Fungi incertae sedis</taxon>
        <taxon>Zoopagomycota</taxon>
        <taxon>Kickxellomycotina</taxon>
        <taxon>Kickxellomycetes</taxon>
        <taxon>Kickxellales</taxon>
        <taxon>Kickxellaceae</taxon>
        <taxon>Coemansia</taxon>
    </lineage>
</organism>
<evidence type="ECO:0000313" key="15">
    <source>
        <dbReference type="Proteomes" id="UP000242474"/>
    </source>
</evidence>
<accession>A0A2G5BAB0</accession>
<name>A0A2G5BAB0_COERN</name>
<dbReference type="InterPro" id="IPR054734">
    <property type="entry name" value="PqqF-like_C_4"/>
</dbReference>
<comment type="cofactor">
    <cofactor evidence="1">
        <name>Zn(2+)</name>
        <dbReference type="ChEBI" id="CHEBI:29105"/>
    </cofactor>
</comment>
<dbReference type="SUPFAM" id="SSF63411">
    <property type="entry name" value="LuxS/MPP-like metallohydrolase"/>
    <property type="match status" value="4"/>
</dbReference>
<dbReference type="Pfam" id="PF22456">
    <property type="entry name" value="PqqF-like_C_4"/>
    <property type="match status" value="1"/>
</dbReference>
<feature type="signal peptide" evidence="9">
    <location>
        <begin position="1"/>
        <end position="26"/>
    </location>
</feature>
<evidence type="ECO:0000256" key="4">
    <source>
        <dbReference type="ARBA" id="ARBA00022723"/>
    </source>
</evidence>
<dbReference type="FunFam" id="3.30.830.10:FF:000012">
    <property type="entry name" value="Protease 3"/>
    <property type="match status" value="1"/>
</dbReference>
<dbReference type="Pfam" id="PF00675">
    <property type="entry name" value="Peptidase_M16"/>
    <property type="match status" value="1"/>
</dbReference>
<comment type="similarity">
    <text evidence="2 8">Belongs to the peptidase M16 family.</text>
</comment>
<dbReference type="GO" id="GO:0046872">
    <property type="term" value="F:metal ion binding"/>
    <property type="evidence" value="ECO:0007669"/>
    <property type="project" value="UniProtKB-KW"/>
</dbReference>
<dbReference type="OrthoDB" id="952271at2759"/>
<dbReference type="InterPro" id="IPR007863">
    <property type="entry name" value="Peptidase_M16_C"/>
</dbReference>
<dbReference type="GO" id="GO:0005829">
    <property type="term" value="C:cytosol"/>
    <property type="evidence" value="ECO:0007669"/>
    <property type="project" value="TreeGrafter"/>
</dbReference>
<evidence type="ECO:0000256" key="3">
    <source>
        <dbReference type="ARBA" id="ARBA00022670"/>
    </source>
</evidence>
<dbReference type="GO" id="GO:0004222">
    <property type="term" value="F:metalloendopeptidase activity"/>
    <property type="evidence" value="ECO:0007669"/>
    <property type="project" value="InterPro"/>
</dbReference>
<evidence type="ECO:0000256" key="2">
    <source>
        <dbReference type="ARBA" id="ARBA00007261"/>
    </source>
</evidence>
<keyword evidence="7" id="KW-0482">Metalloprotease</keyword>
<keyword evidence="5 14" id="KW-0378">Hydrolase</keyword>
<dbReference type="GO" id="GO:0051603">
    <property type="term" value="P:proteolysis involved in protein catabolic process"/>
    <property type="evidence" value="ECO:0007669"/>
    <property type="project" value="TreeGrafter"/>
</dbReference>
<feature type="domain" description="Peptidase M16 N-terminal" evidence="10">
    <location>
        <begin position="78"/>
        <end position="208"/>
    </location>
</feature>
<dbReference type="PANTHER" id="PTHR43690:SF18">
    <property type="entry name" value="INSULIN-DEGRADING ENZYME-RELATED"/>
    <property type="match status" value="1"/>
</dbReference>
<dbReference type="Pfam" id="PF16187">
    <property type="entry name" value="Peptidase_M16_M"/>
    <property type="match status" value="1"/>
</dbReference>
<keyword evidence="4" id="KW-0479">Metal-binding</keyword>
<evidence type="ECO:0000256" key="7">
    <source>
        <dbReference type="ARBA" id="ARBA00023049"/>
    </source>
</evidence>
<gene>
    <name evidence="14" type="ORF">COEREDRAFT_43871</name>
</gene>
<protein>
    <submittedName>
        <fullName evidence="14">LuxS/MPP-like metallohydrolase</fullName>
    </submittedName>
</protein>
<dbReference type="InterPro" id="IPR032632">
    <property type="entry name" value="Peptidase_M16_M"/>
</dbReference>
<dbReference type="InterPro" id="IPR011765">
    <property type="entry name" value="Pept_M16_N"/>
</dbReference>
<dbReference type="GO" id="GO:0005739">
    <property type="term" value="C:mitochondrion"/>
    <property type="evidence" value="ECO:0007669"/>
    <property type="project" value="TreeGrafter"/>
</dbReference>
<dbReference type="STRING" id="763665.A0A2G5BAB0"/>
<proteinExistence type="inferred from homology"/>
<dbReference type="AlphaFoldDB" id="A0A2G5BAB0"/>
<dbReference type="Proteomes" id="UP000242474">
    <property type="component" value="Unassembled WGS sequence"/>
</dbReference>
<keyword evidence="15" id="KW-1185">Reference proteome</keyword>
<dbReference type="InterPro" id="IPR001431">
    <property type="entry name" value="Pept_M16_Zn_BS"/>
</dbReference>
<evidence type="ECO:0000256" key="6">
    <source>
        <dbReference type="ARBA" id="ARBA00022833"/>
    </source>
</evidence>
<dbReference type="InterPro" id="IPR011249">
    <property type="entry name" value="Metalloenz_LuxS/M16"/>
</dbReference>
<evidence type="ECO:0000256" key="5">
    <source>
        <dbReference type="ARBA" id="ARBA00022801"/>
    </source>
</evidence>
<evidence type="ECO:0000259" key="13">
    <source>
        <dbReference type="Pfam" id="PF22456"/>
    </source>
</evidence>
<dbReference type="InterPro" id="IPR050626">
    <property type="entry name" value="Peptidase_M16"/>
</dbReference>
<dbReference type="Pfam" id="PF05193">
    <property type="entry name" value="Peptidase_M16_C"/>
    <property type="match status" value="1"/>
</dbReference>
<keyword evidence="9" id="KW-0732">Signal</keyword>
<feature type="domain" description="Coenzyme PQQ synthesis protein F-like C-terminal lobe" evidence="13">
    <location>
        <begin position="819"/>
        <end position="918"/>
    </location>
</feature>
<feature type="domain" description="Peptidase M16 middle/third" evidence="12">
    <location>
        <begin position="425"/>
        <end position="699"/>
    </location>
</feature>
<dbReference type="GO" id="GO:0043171">
    <property type="term" value="P:peptide catabolic process"/>
    <property type="evidence" value="ECO:0007669"/>
    <property type="project" value="TreeGrafter"/>
</dbReference>
<evidence type="ECO:0000256" key="9">
    <source>
        <dbReference type="SAM" id="SignalP"/>
    </source>
</evidence>
<feature type="domain" description="Peptidase M16 C-terminal" evidence="11">
    <location>
        <begin position="240"/>
        <end position="419"/>
    </location>
</feature>
<evidence type="ECO:0000259" key="10">
    <source>
        <dbReference type="Pfam" id="PF00675"/>
    </source>
</evidence>
<evidence type="ECO:0000259" key="11">
    <source>
        <dbReference type="Pfam" id="PF05193"/>
    </source>
</evidence>
<feature type="chain" id="PRO_5013612995" evidence="9">
    <location>
        <begin position="27"/>
        <end position="1135"/>
    </location>
</feature>
<reference evidence="14 15" key="1">
    <citation type="journal article" date="2015" name="Genome Biol. Evol.">
        <title>Phylogenomic analyses indicate that early fungi evolved digesting cell walls of algal ancestors of land plants.</title>
        <authorList>
            <person name="Chang Y."/>
            <person name="Wang S."/>
            <person name="Sekimoto S."/>
            <person name="Aerts A.L."/>
            <person name="Choi C."/>
            <person name="Clum A."/>
            <person name="LaButti K.M."/>
            <person name="Lindquist E.A."/>
            <person name="Yee Ngan C."/>
            <person name="Ohm R.A."/>
            <person name="Salamov A.A."/>
            <person name="Grigoriev I.V."/>
            <person name="Spatafora J.W."/>
            <person name="Berbee M.L."/>
        </authorList>
    </citation>
    <scope>NUCLEOTIDE SEQUENCE [LARGE SCALE GENOMIC DNA]</scope>
    <source>
        <strain evidence="14 15">NRRL 1564</strain>
    </source>
</reference>
<evidence type="ECO:0000259" key="12">
    <source>
        <dbReference type="Pfam" id="PF16187"/>
    </source>
</evidence>
<dbReference type="Gene3D" id="3.30.830.10">
    <property type="entry name" value="Metalloenzyme, LuxS/M16 peptidase-like"/>
    <property type="match status" value="4"/>
</dbReference>
<evidence type="ECO:0000256" key="8">
    <source>
        <dbReference type="RuleBase" id="RU004447"/>
    </source>
</evidence>
<dbReference type="EMBL" id="KZ303503">
    <property type="protein sequence ID" value="PIA15951.1"/>
    <property type="molecule type" value="Genomic_DNA"/>
</dbReference>
<sequence length="1135" mass="129869">MRQHLLFDALLVIVFFWLSSWYSTKGPQENKEQHPNFVLRKTTELNLPYYEYGGTLEQSPNDLREYKLIRLPNNLVAVCVHDSNITNAAASLSVNVGSFADPPELLGLAHFVEHMLFKGSEKYPLEPEYMSYILNNSGSCNAFTSQTWTTYLFEVTNTALEGGLDRISRFFIDPLFPPDAIDKELNSMESEFKKNLQSDIWRLQNIHAVLSNANHPYSRFTTGNLMTLRDTSQALNYSLHDQVVDFHKKFYSADVMKLAIVGNYTTDQLVEWAVAKFSDIKSKGDTKPQYSGHPLNSNALGKVIYFETIGKYYILNMEFALPEIKSLYATSPDYYISILLANKGPGSLYFYLKEREWASSVGGYISNPDYDGFNIFTITVIMTPEGYENHKNIVRAVFAYLQMLTDNGPQQWIHEELRTISDLDFKYLEKPSSIATVQDLSINTHNKYVAPEHYLTAYTLVRDYDAKGISNMLKYLNPQNYRISIGAQSHSIVNCTEREKYYNVSYHLDTLPPSLSSEMALNWKKLYDFHLPTRNKFLPENTDVITKESPREKVQLAPTLLRLTNNTELWFKQDDQFLTPHGHICLSIRLPNTITSPLDRVLAQLVDKCISKVFSSEFHAAVIAGITYSVTYSGTRVEIKLAGFSDKLPLVLESILAKLASFKIEKHIFSMSMSVLKQHYQNERHVTPYLQLMHTRDRKLHIVPFWPAQALESVMDNAKIEKAQALIDSMLDQSFSKLLVVGNFNESDALNMIHMTEKVIKPKTMPSYLYSPTRVVDIKPGHYIYRDQLQDKNEPNNAALVTIYCGPANSMKERLVINMLKRILYEPFFDQLRTREQLGYIVSSQSKNYASGKEMLMFLVQSESNPVYLTQRIDRFIRNFRKYILGYSTEDFDALVDTVISAKDERPRAIDKEAELFWNSIYSSNYDFDYIREEITCLQQLNKEDILEAWDNYVNPETATQYTRVDSHLWSAKLSYPTDKELSVYSEGVVSLHRCLESEGFAGINISGLDRFVQGASLESGIEPLLKSLEGLYISKTKPTLNFENVSDMRNTTQNIEKLNANGSKIKTALEMALKADSRLFTRSASKEGTDFARIGMRQTPESKWIIRNIDLFKAALPLHGVSLSVAKPAPKHTD</sequence>
<dbReference type="PROSITE" id="PS00143">
    <property type="entry name" value="INSULINASE"/>
    <property type="match status" value="1"/>
</dbReference>
<keyword evidence="6" id="KW-0862">Zinc</keyword>
<dbReference type="FunFam" id="3.30.830.10:FF:000005">
    <property type="entry name" value="nardilysin isoform X1"/>
    <property type="match status" value="1"/>
</dbReference>
<keyword evidence="3" id="KW-0645">Protease</keyword>
<evidence type="ECO:0000313" key="14">
    <source>
        <dbReference type="EMBL" id="PIA15951.1"/>
    </source>
</evidence>